<reference evidence="1 2" key="1">
    <citation type="submission" date="2017-02" db="EMBL/GenBank/DDBJ databases">
        <title>Paraburkholderia sophoroidis sp. nov. and Paraburkholderia steynii sp. nov. rhizobial symbionts of the fynbos legume Hypocalyptus sophoroides.</title>
        <authorList>
            <person name="Steenkamp E.T."/>
            <person name="Beukes C.W."/>
            <person name="Van Zyl E."/>
            <person name="Avontuur J."/>
            <person name="Chan W.Y."/>
            <person name="Hassen A."/>
            <person name="Palmer M."/>
            <person name="Mthombeni L."/>
            <person name="Phalane F."/>
            <person name="Sereme K."/>
            <person name="Venter S.N."/>
        </authorList>
    </citation>
    <scope>NUCLEOTIDE SEQUENCE [LARGE SCALE GENOMIC DNA]</scope>
    <source>
        <strain evidence="1 2">HC1.1ba</strain>
    </source>
</reference>
<protein>
    <submittedName>
        <fullName evidence="1">Uncharacterized protein</fullName>
    </submittedName>
</protein>
<comment type="caution">
    <text evidence="1">The sequence shown here is derived from an EMBL/GenBank/DDBJ whole genome shotgun (WGS) entry which is preliminary data.</text>
</comment>
<dbReference type="Proteomes" id="UP000294200">
    <property type="component" value="Unassembled WGS sequence"/>
</dbReference>
<sequence length="65" mass="6979">MPCAASIACHCECALTSLHRARRSITLCSRSAPLRALANMRRNAIVVQTTDPAALAAASSRQRTR</sequence>
<accession>A0A4R0X0Q7</accession>
<evidence type="ECO:0000313" key="2">
    <source>
        <dbReference type="Proteomes" id="UP000294200"/>
    </source>
</evidence>
<organism evidence="1 2">
    <name type="scientific">Paraburkholderia steynii</name>
    <dbReference type="NCBI Taxonomy" id="1245441"/>
    <lineage>
        <taxon>Bacteria</taxon>
        <taxon>Pseudomonadati</taxon>
        <taxon>Pseudomonadota</taxon>
        <taxon>Betaproteobacteria</taxon>
        <taxon>Burkholderiales</taxon>
        <taxon>Burkholderiaceae</taxon>
        <taxon>Paraburkholderia</taxon>
    </lineage>
</organism>
<dbReference type="EMBL" id="MWML01000375">
    <property type="protein sequence ID" value="TCG03583.1"/>
    <property type="molecule type" value="Genomic_DNA"/>
</dbReference>
<dbReference type="AlphaFoldDB" id="A0A4R0X0Q7"/>
<name>A0A4R0X0Q7_9BURK</name>
<proteinExistence type="predicted"/>
<gene>
    <name evidence="1" type="ORF">BZM27_47320</name>
</gene>
<evidence type="ECO:0000313" key="1">
    <source>
        <dbReference type="EMBL" id="TCG03583.1"/>
    </source>
</evidence>
<keyword evidence="2" id="KW-1185">Reference proteome</keyword>